<dbReference type="NCBIfam" id="TIGR03975">
    <property type="entry name" value="rSAM_ocin_1"/>
    <property type="match status" value="1"/>
</dbReference>
<dbReference type="InterPro" id="IPR023404">
    <property type="entry name" value="rSAM_horseshoe"/>
</dbReference>
<name>A0ABX2FI64_9PSEU</name>
<gene>
    <name evidence="7" type="ORF">GC106_83790</name>
</gene>
<keyword evidence="2" id="KW-0949">S-adenosyl-L-methionine</keyword>
<dbReference type="InterPro" id="IPR006638">
    <property type="entry name" value="Elp3/MiaA/NifB-like_rSAM"/>
</dbReference>
<dbReference type="SUPFAM" id="SSF102114">
    <property type="entry name" value="Radical SAM enzymes"/>
    <property type="match status" value="1"/>
</dbReference>
<dbReference type="Proteomes" id="UP000763557">
    <property type="component" value="Unassembled WGS sequence"/>
</dbReference>
<accession>A0ABX2FI64</accession>
<dbReference type="SMART" id="SM00729">
    <property type="entry name" value="Elp3"/>
    <property type="match status" value="1"/>
</dbReference>
<dbReference type="InterPro" id="IPR023984">
    <property type="entry name" value="rSAM_ocin_1"/>
</dbReference>
<evidence type="ECO:0000256" key="2">
    <source>
        <dbReference type="ARBA" id="ARBA00022691"/>
    </source>
</evidence>
<keyword evidence="8" id="KW-1185">Reference proteome</keyword>
<comment type="caution">
    <text evidence="7">The sequence shown here is derived from an EMBL/GenBank/DDBJ whole genome shotgun (WGS) entry which is preliminary data.</text>
</comment>
<dbReference type="Pfam" id="PF04055">
    <property type="entry name" value="Radical_SAM"/>
    <property type="match status" value="1"/>
</dbReference>
<keyword evidence="4" id="KW-0408">Iron</keyword>
<comment type="cofactor">
    <cofactor evidence="1">
        <name>[4Fe-4S] cluster</name>
        <dbReference type="ChEBI" id="CHEBI:49883"/>
    </cofactor>
</comment>
<dbReference type="RefSeq" id="WP_173142285.1">
    <property type="nucleotide sequence ID" value="NZ_CBCSGW010000025.1"/>
</dbReference>
<dbReference type="InterPro" id="IPR051198">
    <property type="entry name" value="BchE-like"/>
</dbReference>
<dbReference type="EMBL" id="JAAATY010000051">
    <property type="protein sequence ID" value="NRN71104.1"/>
    <property type="molecule type" value="Genomic_DNA"/>
</dbReference>
<evidence type="ECO:0000256" key="4">
    <source>
        <dbReference type="ARBA" id="ARBA00023004"/>
    </source>
</evidence>
<reference evidence="7 8" key="1">
    <citation type="submission" date="2020-01" db="EMBL/GenBank/DDBJ databases">
        <title>Kibdelosporangium persica a novel Actinomycetes from a hot desert in Iran.</title>
        <authorList>
            <person name="Safaei N."/>
            <person name="Zaburannyi N."/>
            <person name="Mueller R."/>
            <person name="Wink J."/>
        </authorList>
    </citation>
    <scope>NUCLEOTIDE SEQUENCE [LARGE SCALE GENOMIC DNA]</scope>
    <source>
        <strain evidence="7 8">4NS15</strain>
    </source>
</reference>
<keyword evidence="5" id="KW-0411">Iron-sulfur</keyword>
<protein>
    <submittedName>
        <fullName evidence="7">Ribosomal peptide maturation radical SAM protein 1</fullName>
    </submittedName>
</protein>
<organism evidence="7 8">
    <name type="scientific">Kibdelosporangium persicum</name>
    <dbReference type="NCBI Taxonomy" id="2698649"/>
    <lineage>
        <taxon>Bacteria</taxon>
        <taxon>Bacillati</taxon>
        <taxon>Actinomycetota</taxon>
        <taxon>Actinomycetes</taxon>
        <taxon>Pseudonocardiales</taxon>
        <taxon>Pseudonocardiaceae</taxon>
        <taxon>Kibdelosporangium</taxon>
    </lineage>
</organism>
<dbReference type="Gene3D" id="3.80.30.20">
    <property type="entry name" value="tm_1862 like domain"/>
    <property type="match status" value="1"/>
</dbReference>
<dbReference type="PANTHER" id="PTHR43409">
    <property type="entry name" value="ANAEROBIC MAGNESIUM-PROTOPORPHYRIN IX MONOMETHYL ESTER CYCLASE-RELATED"/>
    <property type="match status" value="1"/>
</dbReference>
<dbReference type="PROSITE" id="PS51332">
    <property type="entry name" value="B12_BINDING"/>
    <property type="match status" value="1"/>
</dbReference>
<evidence type="ECO:0000259" key="6">
    <source>
        <dbReference type="PROSITE" id="PS51332"/>
    </source>
</evidence>
<dbReference type="PANTHER" id="PTHR43409:SF7">
    <property type="entry name" value="BLL1977 PROTEIN"/>
    <property type="match status" value="1"/>
</dbReference>
<evidence type="ECO:0000313" key="7">
    <source>
        <dbReference type="EMBL" id="NRN71104.1"/>
    </source>
</evidence>
<dbReference type="SFLD" id="SFLDF00324">
    <property type="entry name" value="bacteriocin_maturation"/>
    <property type="match status" value="1"/>
</dbReference>
<feature type="domain" description="B12-binding" evidence="6">
    <location>
        <begin position="70"/>
        <end position="209"/>
    </location>
</feature>
<dbReference type="SFLD" id="SFLDS00029">
    <property type="entry name" value="Radical_SAM"/>
    <property type="match status" value="1"/>
</dbReference>
<dbReference type="InterPro" id="IPR006158">
    <property type="entry name" value="Cobalamin-bd"/>
</dbReference>
<sequence length="610" mass="69555">MLRVAFVNMPFADWNRPSFALSQLSALVSREFAGAARAEVHNLNIDFVEYCGVETYEAIAGDLEHLLSGVGEWLFRQVAFPESADNADEYFRRYYRGRRWRDFRVRITELRAGLADYCGELVDRYDLAGADVVGFTSMFAQNVPSIAIARVVKDRNPGAVTVIGGANCEAPMGTVIAAHVPTVDYTFSGPALHTFPEFLRCLVDDTPEKAHTLPGVVTARNYTQARYGQAVGRDRDIEDFFEPDFSSFVTAFTARREQLGEQAARTEPTLFFETSRGCWWGQRSHCTFCGLNGLGMGYRSMSAETALRQFRRLFEYTPWCKSFACTDNIMPKSYPRDVFAHLDAPDGVTVFYEIKVPVADKDMAAMARANVRRVQPGIEALSTDTLKLMRKGTTAFLNLQFLKSCLRHSISPDWNLLVGFPKEHESVYEKYARDIPLLTHLPPPTGAHMVRFDRYSPYHTERGEYGLDLRPLPFYELVYPFDEAAIEHLAYFFTDQKLAPYTLNAAKWLPVLNASITRWRDAWDRRRPTLSLRGEEVLDTRWGDERRVTLDETARVLLRRLSSPVQPERLPAELNLPADDVLARLAQFDEQHLLFREEKQILSLVTLDDR</sequence>
<evidence type="ECO:0000313" key="8">
    <source>
        <dbReference type="Proteomes" id="UP000763557"/>
    </source>
</evidence>
<proteinExistence type="predicted"/>
<dbReference type="Gene3D" id="3.40.50.280">
    <property type="entry name" value="Cobalamin-binding domain"/>
    <property type="match status" value="1"/>
</dbReference>
<evidence type="ECO:0000256" key="3">
    <source>
        <dbReference type="ARBA" id="ARBA00022723"/>
    </source>
</evidence>
<dbReference type="InterPro" id="IPR058240">
    <property type="entry name" value="rSAM_sf"/>
</dbReference>
<dbReference type="InterPro" id="IPR007197">
    <property type="entry name" value="rSAM"/>
</dbReference>
<evidence type="ECO:0000256" key="1">
    <source>
        <dbReference type="ARBA" id="ARBA00001966"/>
    </source>
</evidence>
<dbReference type="SFLD" id="SFLDG01082">
    <property type="entry name" value="B12-binding_domain_containing"/>
    <property type="match status" value="1"/>
</dbReference>
<keyword evidence="3" id="KW-0479">Metal-binding</keyword>
<evidence type="ECO:0000256" key="5">
    <source>
        <dbReference type="ARBA" id="ARBA00023014"/>
    </source>
</evidence>